<feature type="chain" id="PRO_5040251156" evidence="1">
    <location>
        <begin position="19"/>
        <end position="226"/>
    </location>
</feature>
<sequence>MKFTIIVTLSFLASFSSAAPTTVNHTSTLDRRSGPWGDPHEEGFYLCTGTHLTGQCTANLGIFGGPWNLDPWFQNKINSFWISPQWTCWVARDVNTSPAGLAWYEYPGIEDLSTIGWENDIESVGCKPAIPKNDITLCTGENHSGTCETLTVEDGDCVDLPPHLARHVSSMYTETTSACTVFPQQKCKGDNIADFDWNGRDSWVDYWEAPEMAFGIQSMRCFLWAW</sequence>
<keyword evidence="1" id="KW-0732">Signal</keyword>
<organism evidence="2 3">
    <name type="scientific">Patellaria atrata CBS 101060</name>
    <dbReference type="NCBI Taxonomy" id="1346257"/>
    <lineage>
        <taxon>Eukaryota</taxon>
        <taxon>Fungi</taxon>
        <taxon>Dikarya</taxon>
        <taxon>Ascomycota</taxon>
        <taxon>Pezizomycotina</taxon>
        <taxon>Dothideomycetes</taxon>
        <taxon>Dothideomycetes incertae sedis</taxon>
        <taxon>Patellariales</taxon>
        <taxon>Patellariaceae</taxon>
        <taxon>Patellaria</taxon>
    </lineage>
</organism>
<dbReference type="OrthoDB" id="2910287at2759"/>
<dbReference type="EMBL" id="MU006104">
    <property type="protein sequence ID" value="KAF2836268.1"/>
    <property type="molecule type" value="Genomic_DNA"/>
</dbReference>
<keyword evidence="3" id="KW-1185">Reference proteome</keyword>
<reference evidence="2" key="1">
    <citation type="journal article" date="2020" name="Stud. Mycol.">
        <title>101 Dothideomycetes genomes: a test case for predicting lifestyles and emergence of pathogens.</title>
        <authorList>
            <person name="Haridas S."/>
            <person name="Albert R."/>
            <person name="Binder M."/>
            <person name="Bloem J."/>
            <person name="Labutti K."/>
            <person name="Salamov A."/>
            <person name="Andreopoulos B."/>
            <person name="Baker S."/>
            <person name="Barry K."/>
            <person name="Bills G."/>
            <person name="Bluhm B."/>
            <person name="Cannon C."/>
            <person name="Castanera R."/>
            <person name="Culley D."/>
            <person name="Daum C."/>
            <person name="Ezra D."/>
            <person name="Gonzalez J."/>
            <person name="Henrissat B."/>
            <person name="Kuo A."/>
            <person name="Liang C."/>
            <person name="Lipzen A."/>
            <person name="Lutzoni F."/>
            <person name="Magnuson J."/>
            <person name="Mondo S."/>
            <person name="Nolan M."/>
            <person name="Ohm R."/>
            <person name="Pangilinan J."/>
            <person name="Park H.-J."/>
            <person name="Ramirez L."/>
            <person name="Alfaro M."/>
            <person name="Sun H."/>
            <person name="Tritt A."/>
            <person name="Yoshinaga Y."/>
            <person name="Zwiers L.-H."/>
            <person name="Turgeon B."/>
            <person name="Goodwin S."/>
            <person name="Spatafora J."/>
            <person name="Crous P."/>
            <person name="Grigoriev I."/>
        </authorList>
    </citation>
    <scope>NUCLEOTIDE SEQUENCE</scope>
    <source>
        <strain evidence="2">CBS 101060</strain>
    </source>
</reference>
<evidence type="ECO:0000256" key="1">
    <source>
        <dbReference type="SAM" id="SignalP"/>
    </source>
</evidence>
<dbReference type="Proteomes" id="UP000799429">
    <property type="component" value="Unassembled WGS sequence"/>
</dbReference>
<comment type="caution">
    <text evidence="2">The sequence shown here is derived from an EMBL/GenBank/DDBJ whole genome shotgun (WGS) entry which is preliminary data.</text>
</comment>
<gene>
    <name evidence="2" type="ORF">M501DRAFT_1060114</name>
</gene>
<name>A0A9P4S742_9PEZI</name>
<dbReference type="AlphaFoldDB" id="A0A9P4S742"/>
<feature type="signal peptide" evidence="1">
    <location>
        <begin position="1"/>
        <end position="18"/>
    </location>
</feature>
<accession>A0A9P4S742</accession>
<evidence type="ECO:0000313" key="3">
    <source>
        <dbReference type="Proteomes" id="UP000799429"/>
    </source>
</evidence>
<proteinExistence type="predicted"/>
<evidence type="ECO:0000313" key="2">
    <source>
        <dbReference type="EMBL" id="KAF2836268.1"/>
    </source>
</evidence>
<protein>
    <submittedName>
        <fullName evidence="2">Uncharacterized protein</fullName>
    </submittedName>
</protein>